<gene>
    <name evidence="4" type="ORF">GCM10025865_24990</name>
</gene>
<feature type="transmembrane region" description="Helical" evidence="2">
    <location>
        <begin position="285"/>
        <end position="303"/>
    </location>
</feature>
<proteinExistence type="predicted"/>
<feature type="transmembrane region" description="Helical" evidence="2">
    <location>
        <begin position="324"/>
        <end position="344"/>
    </location>
</feature>
<evidence type="ECO:0000256" key="2">
    <source>
        <dbReference type="SAM" id="Phobius"/>
    </source>
</evidence>
<feature type="transmembrane region" description="Helical" evidence="2">
    <location>
        <begin position="413"/>
        <end position="433"/>
    </location>
</feature>
<name>A0ABM8G4X1_9CELL</name>
<feature type="transmembrane region" description="Helical" evidence="2">
    <location>
        <begin position="49"/>
        <end position="70"/>
    </location>
</feature>
<keyword evidence="2" id="KW-0812">Transmembrane</keyword>
<dbReference type="EMBL" id="AP027729">
    <property type="protein sequence ID" value="BDZ43200.1"/>
    <property type="molecule type" value="Genomic_DNA"/>
</dbReference>
<accession>A0ABM8G4X1</accession>
<organism evidence="4 5">
    <name type="scientific">Paraoerskovia sediminicola</name>
    <dbReference type="NCBI Taxonomy" id="1138587"/>
    <lineage>
        <taxon>Bacteria</taxon>
        <taxon>Bacillati</taxon>
        <taxon>Actinomycetota</taxon>
        <taxon>Actinomycetes</taxon>
        <taxon>Micrococcales</taxon>
        <taxon>Cellulomonadaceae</taxon>
        <taxon>Paraoerskovia</taxon>
    </lineage>
</organism>
<dbReference type="Proteomes" id="UP001321475">
    <property type="component" value="Chromosome"/>
</dbReference>
<feature type="region of interest" description="Disordered" evidence="1">
    <location>
        <begin position="486"/>
        <end position="541"/>
    </location>
</feature>
<dbReference type="RefSeq" id="WP_286217497.1">
    <property type="nucleotide sequence ID" value="NZ_AP027729.1"/>
</dbReference>
<reference evidence="5" key="1">
    <citation type="journal article" date="2019" name="Int. J. Syst. Evol. Microbiol.">
        <title>The Global Catalogue of Microorganisms (GCM) 10K type strain sequencing project: providing services to taxonomists for standard genome sequencing and annotation.</title>
        <authorList>
            <consortium name="The Broad Institute Genomics Platform"/>
            <consortium name="The Broad Institute Genome Sequencing Center for Infectious Disease"/>
            <person name="Wu L."/>
            <person name="Ma J."/>
        </authorList>
    </citation>
    <scope>NUCLEOTIDE SEQUENCE [LARGE SCALE GENOMIC DNA]</scope>
    <source>
        <strain evidence="5">NBRC 108565</strain>
    </source>
</reference>
<feature type="transmembrane region" description="Helical" evidence="2">
    <location>
        <begin position="91"/>
        <end position="110"/>
    </location>
</feature>
<feature type="transmembrane region" description="Helical" evidence="2">
    <location>
        <begin position="255"/>
        <end position="273"/>
    </location>
</feature>
<dbReference type="InterPro" id="IPR002656">
    <property type="entry name" value="Acyl_transf_3_dom"/>
</dbReference>
<feature type="compositionally biased region" description="Basic and acidic residues" evidence="1">
    <location>
        <begin position="486"/>
        <end position="535"/>
    </location>
</feature>
<keyword evidence="2" id="KW-1133">Transmembrane helix</keyword>
<keyword evidence="2" id="KW-0472">Membrane</keyword>
<feature type="transmembrane region" description="Helical" evidence="2">
    <location>
        <begin position="23"/>
        <end position="43"/>
    </location>
</feature>
<protein>
    <recommendedName>
        <fullName evidence="3">Acyltransferase 3 domain-containing protein</fullName>
    </recommendedName>
</protein>
<feature type="transmembrane region" description="Helical" evidence="2">
    <location>
        <begin position="213"/>
        <end position="234"/>
    </location>
</feature>
<dbReference type="InterPro" id="IPR050879">
    <property type="entry name" value="Acyltransferase_3"/>
</dbReference>
<evidence type="ECO:0000256" key="1">
    <source>
        <dbReference type="SAM" id="MobiDB-lite"/>
    </source>
</evidence>
<feature type="transmembrane region" description="Helical" evidence="2">
    <location>
        <begin position="187"/>
        <end position="207"/>
    </location>
</feature>
<sequence>MTTQVQARPARIARIARRSTDRILGLDALRAVAVVAVVAYHLVPGALPGGYIGVDVFFVVSGFLITTLLVRERRRKGHVSLTGFWTRRARRILPALGLTVLVCTAAAALIGGDVLVGIARQLIGAATFTSNWADIAAGASYSAGLTPTLFANLWSLAVEEQFYLLWPLCAAALVATTTRLRSRVPMAVAGTLALASALTMAVLYVPGSDPSRVYLGTDTHAFGLMLGALLAFARERRAATRGPRPPVVVRASRRLVRWVLGLAGAAALGWAAWTMAWDSTVTYRGGLVAVSVATVAVINLLAGEQRLGGMIDRGPVRWIGVRSYGIYLWHWPVFVLVATVAGGQEHLASPGWGVVAVTSLITVVASSWSYRYVERPVMTLGYRGACRQLGRWMAATRERAGAREVALRRSSTVLAVVATVAALVALGVLRAPAQTVAAAQIAEGERIAAATLAADQAQAAEDAAAAEAEAAAAAAAEKLAAAQGKKDKAAAEKAAAEKAAADKVAAEKAEKAKKAAEKKASKEKASKEESGEAKARRAARR</sequence>
<dbReference type="PANTHER" id="PTHR23028">
    <property type="entry name" value="ACETYLTRANSFERASE"/>
    <property type="match status" value="1"/>
</dbReference>
<feature type="transmembrane region" description="Helical" evidence="2">
    <location>
        <begin position="350"/>
        <end position="373"/>
    </location>
</feature>
<evidence type="ECO:0000313" key="5">
    <source>
        <dbReference type="Proteomes" id="UP001321475"/>
    </source>
</evidence>
<dbReference type="PANTHER" id="PTHR23028:SF53">
    <property type="entry name" value="ACYL_TRANSF_3 DOMAIN-CONTAINING PROTEIN"/>
    <property type="match status" value="1"/>
</dbReference>
<keyword evidence="5" id="KW-1185">Reference proteome</keyword>
<evidence type="ECO:0000313" key="4">
    <source>
        <dbReference type="EMBL" id="BDZ43200.1"/>
    </source>
</evidence>
<dbReference type="Pfam" id="PF01757">
    <property type="entry name" value="Acyl_transf_3"/>
    <property type="match status" value="1"/>
</dbReference>
<evidence type="ECO:0000259" key="3">
    <source>
        <dbReference type="Pfam" id="PF01757"/>
    </source>
</evidence>
<feature type="domain" description="Acyltransferase 3" evidence="3">
    <location>
        <begin position="24"/>
        <end position="367"/>
    </location>
</feature>